<feature type="region of interest" description="Disordered" evidence="1">
    <location>
        <begin position="13"/>
        <end position="35"/>
    </location>
</feature>
<evidence type="ECO:0000256" key="1">
    <source>
        <dbReference type="SAM" id="MobiDB-lite"/>
    </source>
</evidence>
<sequence>MILDSMRLVRRQSWRRKQSNNSQSRFGKGNLLRRR</sequence>
<reference evidence="2" key="1">
    <citation type="submission" date="2012-05" db="EMBL/GenBank/DDBJ databases">
        <authorList>
            <person name="Krishnakumar V."/>
            <person name="Cheung F."/>
            <person name="Xiao Y."/>
            <person name="Chan A."/>
            <person name="Moskal W.A."/>
            <person name="Town C.D."/>
        </authorList>
    </citation>
    <scope>NUCLEOTIDE SEQUENCE</scope>
</reference>
<proteinExistence type="evidence at transcript level"/>
<evidence type="ECO:0000313" key="2">
    <source>
        <dbReference type="EMBL" id="AFK35615.1"/>
    </source>
</evidence>
<accession>I3S5S3</accession>
<dbReference type="AlphaFoldDB" id="I3S5S3"/>
<organism evidence="2">
    <name type="scientific">Lotus japonicus</name>
    <name type="common">Lotus corniculatus var. japonicus</name>
    <dbReference type="NCBI Taxonomy" id="34305"/>
    <lineage>
        <taxon>Eukaryota</taxon>
        <taxon>Viridiplantae</taxon>
        <taxon>Streptophyta</taxon>
        <taxon>Embryophyta</taxon>
        <taxon>Tracheophyta</taxon>
        <taxon>Spermatophyta</taxon>
        <taxon>Magnoliopsida</taxon>
        <taxon>eudicotyledons</taxon>
        <taxon>Gunneridae</taxon>
        <taxon>Pentapetalae</taxon>
        <taxon>rosids</taxon>
        <taxon>fabids</taxon>
        <taxon>Fabales</taxon>
        <taxon>Fabaceae</taxon>
        <taxon>Papilionoideae</taxon>
        <taxon>50 kb inversion clade</taxon>
        <taxon>NPAAA clade</taxon>
        <taxon>Hologalegina</taxon>
        <taxon>robinioid clade</taxon>
        <taxon>Loteae</taxon>
        <taxon>Lotus</taxon>
    </lineage>
</organism>
<dbReference type="EMBL" id="BT135820">
    <property type="protein sequence ID" value="AFK35615.1"/>
    <property type="molecule type" value="mRNA"/>
</dbReference>
<protein>
    <submittedName>
        <fullName evidence="2">Uncharacterized protein</fullName>
    </submittedName>
</protein>
<name>I3S5S3_LOTJA</name>